<dbReference type="EMBL" id="AMZN01000148">
    <property type="protein sequence ID" value="ELR68104.1"/>
    <property type="molecule type" value="Genomic_DNA"/>
</dbReference>
<evidence type="ECO:0000313" key="2">
    <source>
        <dbReference type="Proteomes" id="UP000011135"/>
    </source>
</evidence>
<reference evidence="1 2" key="1">
    <citation type="submission" date="2012-12" db="EMBL/GenBank/DDBJ databases">
        <title>Genome assembly of Fulvivirga imtechensis AK7.</title>
        <authorList>
            <person name="Nupur N."/>
            <person name="Khatri I."/>
            <person name="Kumar R."/>
            <person name="Subramanian S."/>
            <person name="Pinnaka A."/>
        </authorList>
    </citation>
    <scope>NUCLEOTIDE SEQUENCE [LARGE SCALE GENOMIC DNA]</scope>
    <source>
        <strain evidence="1 2">AK7</strain>
    </source>
</reference>
<sequence length="227" mass="25930">MGGSDFTNKYGTHQSQTDFVNGELYVVETTTRWREYGGVADETSYSYETTFTKARGMDGDCPKCGLFERLWNEFMSGTGLKENREENAYGRFLNNLASLPSSNVVIIGPGGQATIEDFASGKWKNGRTGTLDLSNPNNLLTVLSFLTNTNEYDSFQGAVQVHKENPINRNNEFGYSVFMWSESKQLYYNRRNGRNDPLYYFDIYQRNGSYVIHAIPPNQLKNYKRLK</sequence>
<keyword evidence="2" id="KW-1185">Reference proteome</keyword>
<name>L8JKS0_9BACT</name>
<accession>L8JKS0</accession>
<protein>
    <submittedName>
        <fullName evidence="1">Uncharacterized protein</fullName>
    </submittedName>
</protein>
<organism evidence="1 2">
    <name type="scientific">Fulvivirga imtechensis AK7</name>
    <dbReference type="NCBI Taxonomy" id="1237149"/>
    <lineage>
        <taxon>Bacteria</taxon>
        <taxon>Pseudomonadati</taxon>
        <taxon>Bacteroidota</taxon>
        <taxon>Cytophagia</taxon>
        <taxon>Cytophagales</taxon>
        <taxon>Fulvivirgaceae</taxon>
        <taxon>Fulvivirga</taxon>
    </lineage>
</organism>
<dbReference type="STRING" id="1237149.C900_00942"/>
<evidence type="ECO:0000313" key="1">
    <source>
        <dbReference type="EMBL" id="ELR68104.1"/>
    </source>
</evidence>
<dbReference type="AlphaFoldDB" id="L8JKS0"/>
<comment type="caution">
    <text evidence="1">The sequence shown here is derived from an EMBL/GenBank/DDBJ whole genome shotgun (WGS) entry which is preliminary data.</text>
</comment>
<gene>
    <name evidence="1" type="ORF">C900_00942</name>
</gene>
<dbReference type="Proteomes" id="UP000011135">
    <property type="component" value="Unassembled WGS sequence"/>
</dbReference>
<proteinExistence type="predicted"/>